<dbReference type="OrthoDB" id="6247559at2759"/>
<dbReference type="WBParaSite" id="ECPE_0000338101-mRNA-1">
    <property type="protein sequence ID" value="ECPE_0000338101-mRNA-1"/>
    <property type="gene ID" value="ECPE_0000338101"/>
</dbReference>
<sequence>MKVPWSKAFKDGDVRTFLGKFEDFAELAGLRSDRVKLTALRTLLKDRERAVLGAARRGPEKVIWAAVNYALIAGFDTPGNRQ</sequence>
<dbReference type="AlphaFoldDB" id="A0A183A8U3"/>
<evidence type="ECO:0000313" key="3">
    <source>
        <dbReference type="WBParaSite" id="ECPE_0000338101-mRNA-1"/>
    </source>
</evidence>
<accession>A0A183A8U3</accession>
<proteinExistence type="predicted"/>
<name>A0A183A8U3_9TREM</name>
<dbReference type="Proteomes" id="UP000272942">
    <property type="component" value="Unassembled WGS sequence"/>
</dbReference>
<organism evidence="3">
    <name type="scientific">Echinostoma caproni</name>
    <dbReference type="NCBI Taxonomy" id="27848"/>
    <lineage>
        <taxon>Eukaryota</taxon>
        <taxon>Metazoa</taxon>
        <taxon>Spiralia</taxon>
        <taxon>Lophotrochozoa</taxon>
        <taxon>Platyhelminthes</taxon>
        <taxon>Trematoda</taxon>
        <taxon>Digenea</taxon>
        <taxon>Plagiorchiida</taxon>
        <taxon>Echinostomata</taxon>
        <taxon>Echinostomatoidea</taxon>
        <taxon>Echinostomatidae</taxon>
        <taxon>Echinostoma</taxon>
    </lineage>
</organism>
<reference evidence="1 2" key="2">
    <citation type="submission" date="2018-11" db="EMBL/GenBank/DDBJ databases">
        <authorList>
            <consortium name="Pathogen Informatics"/>
        </authorList>
    </citation>
    <scope>NUCLEOTIDE SEQUENCE [LARGE SCALE GENOMIC DNA]</scope>
    <source>
        <strain evidence="1 2">Egypt</strain>
    </source>
</reference>
<gene>
    <name evidence="1" type="ORF">ECPE_LOCUS3378</name>
</gene>
<reference evidence="3" key="1">
    <citation type="submission" date="2016-06" db="UniProtKB">
        <authorList>
            <consortium name="WormBaseParasite"/>
        </authorList>
    </citation>
    <scope>IDENTIFICATION</scope>
</reference>
<evidence type="ECO:0000313" key="2">
    <source>
        <dbReference type="Proteomes" id="UP000272942"/>
    </source>
</evidence>
<keyword evidence="2" id="KW-1185">Reference proteome</keyword>
<protein>
    <submittedName>
        <fullName evidence="3">Transposase</fullName>
    </submittedName>
</protein>
<dbReference type="EMBL" id="UZAN01040340">
    <property type="protein sequence ID" value="VDP69328.1"/>
    <property type="molecule type" value="Genomic_DNA"/>
</dbReference>
<evidence type="ECO:0000313" key="1">
    <source>
        <dbReference type="EMBL" id="VDP69328.1"/>
    </source>
</evidence>